<dbReference type="Pfam" id="PF14681">
    <property type="entry name" value="UPRTase"/>
    <property type="match status" value="1"/>
</dbReference>
<proteinExistence type="predicted"/>
<organism evidence="2 3">
    <name type="scientific">Candidatus Abawacabacteria bacterium RBG_16_42_10</name>
    <dbReference type="NCBI Taxonomy" id="1817814"/>
    <lineage>
        <taxon>Bacteria</taxon>
        <taxon>Candidatus Abawacaibacteriota</taxon>
    </lineage>
</organism>
<evidence type="ECO:0000259" key="1">
    <source>
        <dbReference type="Pfam" id="PF14681"/>
    </source>
</evidence>
<comment type="caution">
    <text evidence="2">The sequence shown here is derived from an EMBL/GenBank/DDBJ whole genome shotgun (WGS) entry which is preliminary data.</text>
</comment>
<name>A0A1F4XJ14_9BACT</name>
<dbReference type="EMBL" id="MEWR01000023">
    <property type="protein sequence ID" value="OGC81598.1"/>
    <property type="molecule type" value="Genomic_DNA"/>
</dbReference>
<sequence length="303" mass="33947">MRSRPVHPLVRREILPDGEVKHSAVDATIIQGDPERERERIMRELRAIMFTRGHEHGWAFQLLSSDEKAALMRTVGQYSAEGTFAVAGREEVSAFHTLSHNHIAKQEITAPRAFCEAADHIAKSLIAYITPLLDRENTLWILPWRAGLVLGAQAAEAGHHRFFHLGARRDEETLETSLYYTASNNVASIKNVVVADPMLATGNTVITALLQLSLPSETNLYSLSVIAAPEGVDNVIQTFPQIRVITGKLDECLNHRGFIVPGLGDFGDRYWAGLPEGRIENWQRLGLLSEQDMLALRKRMRER</sequence>
<gene>
    <name evidence="2" type="ORF">A2V81_04970</name>
</gene>
<dbReference type="Gene3D" id="3.40.50.2020">
    <property type="match status" value="1"/>
</dbReference>
<dbReference type="AlphaFoldDB" id="A0A1F4XJ14"/>
<evidence type="ECO:0000313" key="2">
    <source>
        <dbReference type="EMBL" id="OGC81598.1"/>
    </source>
</evidence>
<protein>
    <recommendedName>
        <fullName evidence="1">Phosphoribosyltransferase domain-containing protein</fullName>
    </recommendedName>
</protein>
<dbReference type="Proteomes" id="UP000177614">
    <property type="component" value="Unassembled WGS sequence"/>
</dbReference>
<feature type="domain" description="Phosphoribosyltransferase" evidence="1">
    <location>
        <begin position="144"/>
        <end position="271"/>
    </location>
</feature>
<dbReference type="InterPro" id="IPR000836">
    <property type="entry name" value="PRTase_dom"/>
</dbReference>
<accession>A0A1F4XJ14</accession>
<reference evidence="2 3" key="1">
    <citation type="journal article" date="2016" name="Nat. Commun.">
        <title>Thousands of microbial genomes shed light on interconnected biogeochemical processes in an aquifer system.</title>
        <authorList>
            <person name="Anantharaman K."/>
            <person name="Brown C.T."/>
            <person name="Hug L.A."/>
            <person name="Sharon I."/>
            <person name="Castelle C.J."/>
            <person name="Probst A.J."/>
            <person name="Thomas B.C."/>
            <person name="Singh A."/>
            <person name="Wilkins M.J."/>
            <person name="Karaoz U."/>
            <person name="Brodie E.L."/>
            <person name="Williams K.H."/>
            <person name="Hubbard S.S."/>
            <person name="Banfield J.F."/>
        </authorList>
    </citation>
    <scope>NUCLEOTIDE SEQUENCE [LARGE SCALE GENOMIC DNA]</scope>
</reference>
<dbReference type="STRING" id="1817814.A2V81_04970"/>
<evidence type="ECO:0000313" key="3">
    <source>
        <dbReference type="Proteomes" id="UP000177614"/>
    </source>
</evidence>
<dbReference type="SUPFAM" id="SSF53271">
    <property type="entry name" value="PRTase-like"/>
    <property type="match status" value="1"/>
</dbReference>
<dbReference type="CDD" id="cd06223">
    <property type="entry name" value="PRTases_typeI"/>
    <property type="match status" value="1"/>
</dbReference>
<dbReference type="InterPro" id="IPR029057">
    <property type="entry name" value="PRTase-like"/>
</dbReference>